<dbReference type="AlphaFoldDB" id="A0A3L9DS09"/>
<proteinExistence type="predicted"/>
<gene>
    <name evidence="1" type="ORF">EAF07_08575</name>
</gene>
<dbReference type="EMBL" id="RCVM01000020">
    <property type="protein sequence ID" value="RLY01922.1"/>
    <property type="molecule type" value="Genomic_DNA"/>
</dbReference>
<name>A0A3L9DS09_9STRE</name>
<evidence type="ECO:0000313" key="2">
    <source>
        <dbReference type="Proteomes" id="UP000279194"/>
    </source>
</evidence>
<reference evidence="1 2" key="1">
    <citation type="submission" date="2018-10" db="EMBL/GenBank/DDBJ databases">
        <title>Streptococcus hillyeri sp. nov., isolated from equine tracheal sample.</title>
        <authorList>
            <person name="Macfadyen A.C."/>
            <person name="Waller A."/>
            <person name="Paterson G.K."/>
        </authorList>
    </citation>
    <scope>NUCLEOTIDE SEQUENCE [LARGE SCALE GENOMIC DNA]</scope>
    <source>
        <strain evidence="1 2">28462</strain>
    </source>
</reference>
<dbReference type="Proteomes" id="UP000279194">
    <property type="component" value="Unassembled WGS sequence"/>
</dbReference>
<protein>
    <submittedName>
        <fullName evidence="1">Uncharacterized protein</fullName>
    </submittedName>
</protein>
<accession>A0A3L9DS09</accession>
<keyword evidence="2" id="KW-1185">Reference proteome</keyword>
<comment type="caution">
    <text evidence="1">The sequence shown here is derived from an EMBL/GenBank/DDBJ whole genome shotgun (WGS) entry which is preliminary data.</text>
</comment>
<organism evidence="1 2">
    <name type="scientific">Streptococcus hillyeri</name>
    <dbReference type="NCBI Taxonomy" id="2282420"/>
    <lineage>
        <taxon>Bacteria</taxon>
        <taxon>Bacillati</taxon>
        <taxon>Bacillota</taxon>
        <taxon>Bacilli</taxon>
        <taxon>Lactobacillales</taxon>
        <taxon>Streptococcaceae</taxon>
        <taxon>Streptococcus</taxon>
    </lineage>
</organism>
<evidence type="ECO:0000313" key="1">
    <source>
        <dbReference type="EMBL" id="RLY01922.1"/>
    </source>
</evidence>
<sequence length="62" mass="6822">MVGTPATSYGVPLLIFKPKVLKIPSTIAFRANRLFTTTTLSVSRDPCGHTYKPTLIILHHVT</sequence>